<dbReference type="STRING" id="1335309.GA0116948_10896"/>
<dbReference type="RefSeq" id="WP_089712706.1">
    <property type="nucleotide sequence ID" value="NZ_FMAR01000008.1"/>
</dbReference>
<name>A0A1C4EGL4_9BACT</name>
<dbReference type="EMBL" id="FMAR01000008">
    <property type="protein sequence ID" value="SCC42705.1"/>
    <property type="molecule type" value="Genomic_DNA"/>
</dbReference>
<evidence type="ECO:0000313" key="2">
    <source>
        <dbReference type="Proteomes" id="UP000242818"/>
    </source>
</evidence>
<reference evidence="1 2" key="1">
    <citation type="submission" date="2016-08" db="EMBL/GenBank/DDBJ databases">
        <authorList>
            <person name="Seilhamer J.J."/>
        </authorList>
    </citation>
    <scope>NUCLEOTIDE SEQUENCE [LARGE SCALE GENOMIC DNA]</scope>
    <source>
        <strain evidence="1 2">A37T2</strain>
    </source>
</reference>
<evidence type="ECO:0000313" key="1">
    <source>
        <dbReference type="EMBL" id="SCC42705.1"/>
    </source>
</evidence>
<organism evidence="1 2">
    <name type="scientific">Chitinophaga costaii</name>
    <dbReference type="NCBI Taxonomy" id="1335309"/>
    <lineage>
        <taxon>Bacteria</taxon>
        <taxon>Pseudomonadati</taxon>
        <taxon>Bacteroidota</taxon>
        <taxon>Chitinophagia</taxon>
        <taxon>Chitinophagales</taxon>
        <taxon>Chitinophagaceae</taxon>
        <taxon>Chitinophaga</taxon>
    </lineage>
</organism>
<keyword evidence="2" id="KW-1185">Reference proteome</keyword>
<dbReference type="Proteomes" id="UP000242818">
    <property type="component" value="Unassembled WGS sequence"/>
</dbReference>
<proteinExistence type="predicted"/>
<dbReference type="AlphaFoldDB" id="A0A1C4EGL4"/>
<sequence>MLVQFAARAWGAGSCAIEAFEQVTGQQFTNHIHVLENVSVAYHPQFGLQLQLNDIEAAYTLGRIEQQRHWPPSL</sequence>
<accession>A0A1C4EGL4</accession>
<gene>
    <name evidence="1" type="ORF">GA0116948_10896</name>
</gene>
<protein>
    <submittedName>
        <fullName evidence="1">Exodeoxyribonuclease VII large subunit</fullName>
    </submittedName>
</protein>
<dbReference type="OrthoDB" id="9802795at2"/>